<dbReference type="Pfam" id="PF03466">
    <property type="entry name" value="LysR_substrate"/>
    <property type="match status" value="1"/>
</dbReference>
<dbReference type="GO" id="GO:0005829">
    <property type="term" value="C:cytosol"/>
    <property type="evidence" value="ECO:0007669"/>
    <property type="project" value="TreeGrafter"/>
</dbReference>
<dbReference type="GO" id="GO:0006355">
    <property type="term" value="P:regulation of DNA-templated transcription"/>
    <property type="evidence" value="ECO:0007669"/>
    <property type="project" value="TreeGrafter"/>
</dbReference>
<proteinExistence type="predicted"/>
<dbReference type="PANTHER" id="PTHR30419:SF30">
    <property type="entry name" value="LYSR FAMILY TRANSCRIPTIONAL REGULATOR"/>
    <property type="match status" value="1"/>
</dbReference>
<dbReference type="Gene3D" id="3.40.190.10">
    <property type="entry name" value="Periplasmic binding protein-like II"/>
    <property type="match status" value="2"/>
</dbReference>
<dbReference type="InterPro" id="IPR005119">
    <property type="entry name" value="LysR_subst-bd"/>
</dbReference>
<dbReference type="EMBL" id="CP022198">
    <property type="protein sequence ID" value="AXA65127.1"/>
    <property type="molecule type" value="Genomic_DNA"/>
</dbReference>
<evidence type="ECO:0000259" key="1">
    <source>
        <dbReference type="Pfam" id="PF03466"/>
    </source>
</evidence>
<feature type="domain" description="LysR substrate-binding" evidence="1">
    <location>
        <begin position="3"/>
        <end position="107"/>
    </location>
</feature>
<evidence type="ECO:0000313" key="3">
    <source>
        <dbReference type="Proteomes" id="UP000250579"/>
    </source>
</evidence>
<dbReference type="PANTHER" id="PTHR30419">
    <property type="entry name" value="HTH-TYPE TRANSCRIPTIONAL REGULATOR YBHD"/>
    <property type="match status" value="1"/>
</dbReference>
<sequence length="111" mass="11924">MNGHRYIAANTASGNHMLLDLALARIPNLPKPVLEARHVRTVIDLVAAGLGVATVPRLAIPSSALDTFLVAVPLIEPSITRSLGLVTRHGQLLSPPAQRLCDMLKEYTLKT</sequence>
<evidence type="ECO:0000313" key="2">
    <source>
        <dbReference type="EMBL" id="AXA65127.1"/>
    </source>
</evidence>
<dbReference type="Proteomes" id="UP000250579">
    <property type="component" value="Chromosome"/>
</dbReference>
<accession>A0A2Z5A3M5</accession>
<protein>
    <recommendedName>
        <fullName evidence="1">LysR substrate-binding domain-containing protein</fullName>
    </recommendedName>
</protein>
<dbReference type="RefSeq" id="WP_208694897.1">
    <property type="nucleotide sequence ID" value="NZ_CP022198.1"/>
</dbReference>
<reference evidence="2 3" key="1">
    <citation type="submission" date="2017-06" db="EMBL/GenBank/DDBJ databases">
        <title>Evolution towards high GC content and high-temperature stress adaptation in endophytic Pseudomonas oryzihabitans impacted its plant-growth promoting traits.</title>
        <authorList>
            <person name="Nascimento F.X."/>
        </authorList>
    </citation>
    <scope>NUCLEOTIDE SEQUENCE [LARGE SCALE GENOMIC DNA]</scope>
    <source>
        <strain evidence="2 3">MS8</strain>
    </source>
</reference>
<dbReference type="SUPFAM" id="SSF53850">
    <property type="entry name" value="Periplasmic binding protein-like II"/>
    <property type="match status" value="1"/>
</dbReference>
<dbReference type="AlphaFoldDB" id="A0A2Z5A3M5"/>
<name>A0A2Z5A3M5_9PSED</name>
<gene>
    <name evidence="2" type="ORF">CE139_04680</name>
</gene>
<organism evidence="2 3">
    <name type="scientific">Pseudomonas oryzihabitans</name>
    <dbReference type="NCBI Taxonomy" id="47885"/>
    <lineage>
        <taxon>Bacteria</taxon>
        <taxon>Pseudomonadati</taxon>
        <taxon>Pseudomonadota</taxon>
        <taxon>Gammaproteobacteria</taxon>
        <taxon>Pseudomonadales</taxon>
        <taxon>Pseudomonadaceae</taxon>
        <taxon>Pseudomonas</taxon>
    </lineage>
</organism>
<dbReference type="InterPro" id="IPR050950">
    <property type="entry name" value="HTH-type_LysR_regulators"/>
</dbReference>